<dbReference type="Gene3D" id="3.40.960.10">
    <property type="entry name" value="VSR Endonuclease"/>
    <property type="match status" value="1"/>
</dbReference>
<evidence type="ECO:0008006" key="4">
    <source>
        <dbReference type="Google" id="ProtNLM"/>
    </source>
</evidence>
<dbReference type="SUPFAM" id="SSF52980">
    <property type="entry name" value="Restriction endonuclease-like"/>
    <property type="match status" value="1"/>
</dbReference>
<organism evidence="2 3">
    <name type="scientific">Microbacterium pumilum</name>
    <dbReference type="NCBI Taxonomy" id="344165"/>
    <lineage>
        <taxon>Bacteria</taxon>
        <taxon>Bacillati</taxon>
        <taxon>Actinomycetota</taxon>
        <taxon>Actinomycetes</taxon>
        <taxon>Micrococcales</taxon>
        <taxon>Microbacteriaceae</taxon>
        <taxon>Microbacterium</taxon>
    </lineage>
</organism>
<comment type="caution">
    <text evidence="2">The sequence shown here is derived from an EMBL/GenBank/DDBJ whole genome shotgun (WGS) entry which is preliminary data.</text>
</comment>
<dbReference type="Proteomes" id="UP001500326">
    <property type="component" value="Unassembled WGS sequence"/>
</dbReference>
<protein>
    <recommendedName>
        <fullName evidence="4">DUF559 domain-containing protein</fullName>
    </recommendedName>
</protein>
<dbReference type="EMBL" id="BAAAOH010000001">
    <property type="protein sequence ID" value="GAA1984550.1"/>
    <property type="molecule type" value="Genomic_DNA"/>
</dbReference>
<name>A0ABN2SE68_9MICO</name>
<reference evidence="2 3" key="1">
    <citation type="journal article" date="2019" name="Int. J. Syst. Evol. Microbiol.">
        <title>The Global Catalogue of Microorganisms (GCM) 10K type strain sequencing project: providing services to taxonomists for standard genome sequencing and annotation.</title>
        <authorList>
            <consortium name="The Broad Institute Genomics Platform"/>
            <consortium name="The Broad Institute Genome Sequencing Center for Infectious Disease"/>
            <person name="Wu L."/>
            <person name="Ma J."/>
        </authorList>
    </citation>
    <scope>NUCLEOTIDE SEQUENCE [LARGE SCALE GENOMIC DNA]</scope>
    <source>
        <strain evidence="2 3">JCM 14902</strain>
    </source>
</reference>
<gene>
    <name evidence="2" type="ORF">GCM10009777_18100</name>
</gene>
<accession>A0ABN2SE68</accession>
<dbReference type="InterPro" id="IPR011335">
    <property type="entry name" value="Restrct_endonuc-II-like"/>
</dbReference>
<proteinExistence type="predicted"/>
<sequence>MWRKPGDEEDDAKSLQLSRSERRRRAFTNRCRQFATRMGQADFFSHDTALVLRGAPTPTNWDEAIHVSGIRPRNPARTRSVTSHRLASRPAAHTLVGGLRVEHAARAWVQASVHLSDTELIVAADFLVARQRRLATIDELRAEAQLRRPRLDSLIDRVRDASESSQETKLRLALVDGGLPEPQLAHELYQDDGTFIARLDQAYPEYRVGVEYDGRQHAEDVRQFARDADRWREIDDAGWQLVRVLKHHLEPDPSLAVKLVRRELLRAGWRP</sequence>
<evidence type="ECO:0000256" key="1">
    <source>
        <dbReference type="SAM" id="MobiDB-lite"/>
    </source>
</evidence>
<keyword evidence="3" id="KW-1185">Reference proteome</keyword>
<feature type="region of interest" description="Disordered" evidence="1">
    <location>
        <begin position="1"/>
        <end position="22"/>
    </location>
</feature>
<evidence type="ECO:0000313" key="2">
    <source>
        <dbReference type="EMBL" id="GAA1984550.1"/>
    </source>
</evidence>
<evidence type="ECO:0000313" key="3">
    <source>
        <dbReference type="Proteomes" id="UP001500326"/>
    </source>
</evidence>